<keyword evidence="2" id="KW-1185">Reference proteome</keyword>
<dbReference type="EMBL" id="JOJR01000035">
    <property type="protein sequence ID" value="RCN49291.1"/>
    <property type="molecule type" value="Genomic_DNA"/>
</dbReference>
<name>A0A368GY51_ANCCA</name>
<accession>A0A368GY51</accession>
<evidence type="ECO:0000313" key="2">
    <source>
        <dbReference type="Proteomes" id="UP000252519"/>
    </source>
</evidence>
<comment type="caution">
    <text evidence="1">The sequence shown here is derived from an EMBL/GenBank/DDBJ whole genome shotgun (WGS) entry which is preliminary data.</text>
</comment>
<gene>
    <name evidence="1" type="ORF">ANCCAN_04541</name>
</gene>
<dbReference type="OrthoDB" id="5870405at2759"/>
<reference evidence="1 2" key="1">
    <citation type="submission" date="2014-10" db="EMBL/GenBank/DDBJ databases">
        <title>Draft genome of the hookworm Ancylostoma caninum.</title>
        <authorList>
            <person name="Mitreva M."/>
        </authorList>
    </citation>
    <scope>NUCLEOTIDE SEQUENCE [LARGE SCALE GENOMIC DNA]</scope>
    <source>
        <strain evidence="1 2">Baltimore</strain>
    </source>
</reference>
<protein>
    <submittedName>
        <fullName evidence="1">Uncharacterized protein</fullName>
    </submittedName>
</protein>
<dbReference type="AlphaFoldDB" id="A0A368GY51"/>
<dbReference type="STRING" id="29170.A0A368GY51"/>
<evidence type="ECO:0000313" key="1">
    <source>
        <dbReference type="EMBL" id="RCN49291.1"/>
    </source>
</evidence>
<sequence>MTPMPTRLAQYLHDLRSLNVNIVDDRLYVRPAYTLLLLNSTDEVVSMATLGFEMAREITRASYEAPMPTRRCFQQQLSKECSADLVIPFSELVRRLLLDFFFSPYQS</sequence>
<proteinExistence type="predicted"/>
<organism evidence="1 2">
    <name type="scientific">Ancylostoma caninum</name>
    <name type="common">Dog hookworm</name>
    <dbReference type="NCBI Taxonomy" id="29170"/>
    <lineage>
        <taxon>Eukaryota</taxon>
        <taxon>Metazoa</taxon>
        <taxon>Ecdysozoa</taxon>
        <taxon>Nematoda</taxon>
        <taxon>Chromadorea</taxon>
        <taxon>Rhabditida</taxon>
        <taxon>Rhabditina</taxon>
        <taxon>Rhabditomorpha</taxon>
        <taxon>Strongyloidea</taxon>
        <taxon>Ancylostomatidae</taxon>
        <taxon>Ancylostomatinae</taxon>
        <taxon>Ancylostoma</taxon>
    </lineage>
</organism>
<dbReference type="Proteomes" id="UP000252519">
    <property type="component" value="Unassembled WGS sequence"/>
</dbReference>